<evidence type="ECO:0000256" key="6">
    <source>
        <dbReference type="ARBA" id="ARBA00022848"/>
    </source>
</evidence>
<dbReference type="InterPro" id="IPR002401">
    <property type="entry name" value="Cyt_P450_E_grp-I"/>
</dbReference>
<dbReference type="InterPro" id="IPR050705">
    <property type="entry name" value="Cytochrome_P450_3A"/>
</dbReference>
<dbReference type="InterPro" id="IPR036396">
    <property type="entry name" value="Cyt_P450_sf"/>
</dbReference>
<dbReference type="PRINTS" id="PR00385">
    <property type="entry name" value="P450"/>
</dbReference>
<evidence type="ECO:0000313" key="14">
    <source>
        <dbReference type="Proteomes" id="UP001283361"/>
    </source>
</evidence>
<keyword evidence="6" id="KW-0256">Endoplasmic reticulum</keyword>
<evidence type="ECO:0000256" key="5">
    <source>
        <dbReference type="ARBA" id="ARBA00022723"/>
    </source>
</evidence>
<keyword evidence="11" id="KW-0503">Monooxygenase</keyword>
<dbReference type="PROSITE" id="PS00086">
    <property type="entry name" value="CYTOCHROME_P450"/>
    <property type="match status" value="1"/>
</dbReference>
<feature type="transmembrane region" description="Helical" evidence="12">
    <location>
        <begin position="6"/>
        <end position="26"/>
    </location>
</feature>
<evidence type="ECO:0000256" key="2">
    <source>
        <dbReference type="ARBA" id="ARBA00004406"/>
    </source>
</evidence>
<dbReference type="Gene3D" id="1.10.630.10">
    <property type="entry name" value="Cytochrome P450"/>
    <property type="match status" value="1"/>
</dbReference>
<evidence type="ECO:0000256" key="9">
    <source>
        <dbReference type="ARBA" id="ARBA00043906"/>
    </source>
</evidence>
<comment type="cofactor">
    <cofactor evidence="10">
        <name>heme</name>
        <dbReference type="ChEBI" id="CHEBI:30413"/>
    </cofactor>
</comment>
<dbReference type="PRINTS" id="PR00463">
    <property type="entry name" value="EP450I"/>
</dbReference>
<evidence type="ECO:0000256" key="10">
    <source>
        <dbReference type="PIRSR" id="PIRSR602401-1"/>
    </source>
</evidence>
<keyword evidence="4 10" id="KW-0349">Heme</keyword>
<dbReference type="GO" id="GO:0020037">
    <property type="term" value="F:heme binding"/>
    <property type="evidence" value="ECO:0007669"/>
    <property type="project" value="InterPro"/>
</dbReference>
<evidence type="ECO:0000256" key="11">
    <source>
        <dbReference type="RuleBase" id="RU000461"/>
    </source>
</evidence>
<dbReference type="PANTHER" id="PTHR24302">
    <property type="entry name" value="CYTOCHROME P450 FAMILY 3"/>
    <property type="match status" value="1"/>
</dbReference>
<comment type="similarity">
    <text evidence="3 11">Belongs to the cytochrome P450 family.</text>
</comment>
<feature type="transmembrane region" description="Helical" evidence="12">
    <location>
        <begin position="223"/>
        <end position="241"/>
    </location>
</feature>
<keyword evidence="8 10" id="KW-0408">Iron</keyword>
<dbReference type="EMBL" id="JAWDGP010001489">
    <property type="protein sequence ID" value="KAK3791041.1"/>
    <property type="molecule type" value="Genomic_DNA"/>
</dbReference>
<comment type="subcellular location">
    <subcellularLocation>
        <location evidence="2">Endoplasmic reticulum membrane</location>
        <topology evidence="2">Peripheral membrane protein</topology>
    </subcellularLocation>
    <subcellularLocation>
        <location evidence="1">Microsome membrane</location>
        <topology evidence="1">Peripheral membrane protein</topology>
    </subcellularLocation>
</comment>
<keyword evidence="12" id="KW-0472">Membrane</keyword>
<dbReference type="GO" id="GO:0005506">
    <property type="term" value="F:iron ion binding"/>
    <property type="evidence" value="ECO:0007669"/>
    <property type="project" value="InterPro"/>
</dbReference>
<evidence type="ECO:0000256" key="12">
    <source>
        <dbReference type="SAM" id="Phobius"/>
    </source>
</evidence>
<keyword evidence="12" id="KW-1133">Transmembrane helix</keyword>
<dbReference type="InterPro" id="IPR001128">
    <property type="entry name" value="Cyt_P450"/>
</dbReference>
<dbReference type="GO" id="GO:0005789">
    <property type="term" value="C:endoplasmic reticulum membrane"/>
    <property type="evidence" value="ECO:0007669"/>
    <property type="project" value="UniProtKB-SubCell"/>
</dbReference>
<dbReference type="PANTHER" id="PTHR24302:SF15">
    <property type="entry name" value="FATTY-ACID PEROXYGENASE"/>
    <property type="match status" value="1"/>
</dbReference>
<gene>
    <name evidence="13" type="ORF">RRG08_001805</name>
</gene>
<evidence type="ECO:0000256" key="7">
    <source>
        <dbReference type="ARBA" id="ARBA00023002"/>
    </source>
</evidence>
<keyword evidence="7 11" id="KW-0560">Oxidoreductase</keyword>
<evidence type="ECO:0000256" key="8">
    <source>
        <dbReference type="ARBA" id="ARBA00023004"/>
    </source>
</evidence>
<dbReference type="SUPFAM" id="SSF48264">
    <property type="entry name" value="Cytochrome P450"/>
    <property type="match status" value="1"/>
</dbReference>
<dbReference type="Proteomes" id="UP001283361">
    <property type="component" value="Unassembled WGS sequence"/>
</dbReference>
<dbReference type="FunFam" id="1.10.630.10:FF:000042">
    <property type="entry name" value="Cytochrome P450"/>
    <property type="match status" value="1"/>
</dbReference>
<feature type="binding site" description="axial binding residue" evidence="10">
    <location>
        <position position="478"/>
    </location>
    <ligand>
        <name>heme</name>
        <dbReference type="ChEBI" id="CHEBI:30413"/>
    </ligand>
    <ligandPart>
        <name>Fe</name>
        <dbReference type="ChEBI" id="CHEBI:18248"/>
    </ligandPart>
</feature>
<evidence type="ECO:0000256" key="4">
    <source>
        <dbReference type="ARBA" id="ARBA00022617"/>
    </source>
</evidence>
<evidence type="ECO:0008006" key="15">
    <source>
        <dbReference type="Google" id="ProtNLM"/>
    </source>
</evidence>
<dbReference type="AlphaFoldDB" id="A0AAE1E1N5"/>
<accession>A0AAE1E1N5</accession>
<keyword evidence="14" id="KW-1185">Reference proteome</keyword>
<protein>
    <recommendedName>
        <fullName evidence="15">Cytochrome P450</fullName>
    </recommendedName>
</protein>
<keyword evidence="5 10" id="KW-0479">Metal-binding</keyword>
<proteinExistence type="inferred from homology"/>
<organism evidence="13 14">
    <name type="scientific">Elysia crispata</name>
    <name type="common">lettuce slug</name>
    <dbReference type="NCBI Taxonomy" id="231223"/>
    <lineage>
        <taxon>Eukaryota</taxon>
        <taxon>Metazoa</taxon>
        <taxon>Spiralia</taxon>
        <taxon>Lophotrochozoa</taxon>
        <taxon>Mollusca</taxon>
        <taxon>Gastropoda</taxon>
        <taxon>Heterobranchia</taxon>
        <taxon>Euthyneura</taxon>
        <taxon>Panpulmonata</taxon>
        <taxon>Sacoglossa</taxon>
        <taxon>Placobranchoidea</taxon>
        <taxon>Plakobranchidae</taxon>
        <taxon>Elysia</taxon>
    </lineage>
</organism>
<keyword evidence="12" id="KW-0812">Transmembrane</keyword>
<dbReference type="GO" id="GO:0016705">
    <property type="term" value="F:oxidoreductase activity, acting on paired donors, with incorporation or reduction of molecular oxygen"/>
    <property type="evidence" value="ECO:0007669"/>
    <property type="project" value="InterPro"/>
</dbReference>
<comment type="function">
    <text evidence="9">Cytochromes P450 are a group of heme-thiolate monooxygenases. They oxidize a variety of structurally unrelated compounds, including steroids, fatty acids, and xenobiotics.</text>
</comment>
<dbReference type="Pfam" id="PF00067">
    <property type="entry name" value="p450"/>
    <property type="match status" value="1"/>
</dbReference>
<name>A0AAE1E1N5_9GAST</name>
<evidence type="ECO:0000256" key="1">
    <source>
        <dbReference type="ARBA" id="ARBA00004174"/>
    </source>
</evidence>
<comment type="caution">
    <text evidence="13">The sequence shown here is derived from an EMBL/GenBank/DDBJ whole genome shotgun (WGS) entry which is preliminary data.</text>
</comment>
<evidence type="ECO:0000256" key="3">
    <source>
        <dbReference type="ARBA" id="ARBA00010617"/>
    </source>
</evidence>
<dbReference type="CDD" id="cd11055">
    <property type="entry name" value="CYP3A-like"/>
    <property type="match status" value="1"/>
</dbReference>
<dbReference type="InterPro" id="IPR017972">
    <property type="entry name" value="Cyt_P450_CS"/>
</dbReference>
<dbReference type="GO" id="GO:0008395">
    <property type="term" value="F:steroid hydroxylase activity"/>
    <property type="evidence" value="ECO:0007669"/>
    <property type="project" value="TreeGrafter"/>
</dbReference>
<reference evidence="13" key="1">
    <citation type="journal article" date="2023" name="G3 (Bethesda)">
        <title>A reference genome for the long-term kleptoplast-retaining sea slug Elysia crispata morphotype clarki.</title>
        <authorList>
            <person name="Eastman K.E."/>
            <person name="Pendleton A.L."/>
            <person name="Shaikh M.A."/>
            <person name="Suttiyut T."/>
            <person name="Ogas R."/>
            <person name="Tomko P."/>
            <person name="Gavelis G."/>
            <person name="Widhalm J.R."/>
            <person name="Wisecaver J.H."/>
        </authorList>
    </citation>
    <scope>NUCLEOTIDE SEQUENCE</scope>
    <source>
        <strain evidence="13">ECLA1</strain>
    </source>
</reference>
<keyword evidence="6" id="KW-0492">Microsome</keyword>
<evidence type="ECO:0000313" key="13">
    <source>
        <dbReference type="EMBL" id="KAK3791041.1"/>
    </source>
</evidence>
<sequence>MDFLYWLWVLLLLIAVCVPLGLLYRYGQAPFDHWSKLGVNGPSPTIFLGNQLELFKPGGSMAAHTKWQKLYGQIYGIYNFRRPQLVVTDPEVLRRILVKDFNNFTDRYFSSNGSLINKEAKTGLFFSGGQDWKRIRSIVSPTFSGSKLRGILNHITICADRLVTNLEVYALRGGAADIGKIFSAFSLEVIASTGFGVQVDSQKNLDEPLVAHGQSLFAFRRSLIAIFLSVGIFPDIFVPLLRSLNIGFFKKKDMAYFSDVVGKVVEERRKNPDQTHSDLLSLLINAEVEEDVNEHRESDTNETLGKGKMKQLSREEVIGQALIFFFAGFETTYKTLQFMCYEIARNRHVQRRLLDEIDETFGFSVKDEEQVNFETVQSMPYMDAVIHETLRMYPPLTQISRIPIQDTAIKGGIHLAANTGILIPIINIQRDPSNHPNPNKFDPTRFIDPDTRKFRKVGSESGVDVFNFLPFGFGPRQCVGERLAMLEMKVALIHIFRKLTLDPTTSERVGISDIASILRPVKPIMLSPRVRPRFMVKE</sequence>